<dbReference type="AlphaFoldDB" id="A0A843YNC7"/>
<feature type="non-terminal residue" evidence="1">
    <location>
        <position position="1"/>
    </location>
</feature>
<protein>
    <submittedName>
        <fullName evidence="1">ABC transporter ATP-binding protein</fullName>
    </submittedName>
</protein>
<keyword evidence="1" id="KW-0067">ATP-binding</keyword>
<evidence type="ECO:0000313" key="2">
    <source>
        <dbReference type="Proteomes" id="UP000444174"/>
    </source>
</evidence>
<dbReference type="Gene3D" id="2.40.50.100">
    <property type="match status" value="1"/>
</dbReference>
<proteinExistence type="predicted"/>
<name>A0A843YNC7_9RHOB</name>
<gene>
    <name evidence="1" type="ORF">GFB49_20885</name>
</gene>
<accession>A0A843YNC7</accession>
<dbReference type="Gene3D" id="2.40.50.140">
    <property type="entry name" value="Nucleic acid-binding proteins"/>
    <property type="match status" value="1"/>
</dbReference>
<dbReference type="SUPFAM" id="SSF50331">
    <property type="entry name" value="MOP-like"/>
    <property type="match status" value="1"/>
</dbReference>
<dbReference type="InterPro" id="IPR012340">
    <property type="entry name" value="NA-bd_OB-fold"/>
</dbReference>
<reference evidence="1 2" key="1">
    <citation type="submission" date="2019-10" db="EMBL/GenBank/DDBJ databases">
        <title>Epibacterium sp. nov., isolated from seawater.</title>
        <authorList>
            <person name="Zhang X."/>
            <person name="Li N."/>
        </authorList>
    </citation>
    <scope>NUCLEOTIDE SEQUENCE [LARGE SCALE GENOMIC DNA]</scope>
    <source>
        <strain evidence="1 2">SM1979</strain>
    </source>
</reference>
<comment type="caution">
    <text evidence="1">The sequence shown here is derived from an EMBL/GenBank/DDBJ whole genome shotgun (WGS) entry which is preliminary data.</text>
</comment>
<dbReference type="GO" id="GO:0005524">
    <property type="term" value="F:ATP binding"/>
    <property type="evidence" value="ECO:0007669"/>
    <property type="project" value="UniProtKB-KW"/>
</dbReference>
<organism evidence="1 2">
    <name type="scientific">Tritonibacter litoralis</name>
    <dbReference type="NCBI Taxonomy" id="2662264"/>
    <lineage>
        <taxon>Bacteria</taxon>
        <taxon>Pseudomonadati</taxon>
        <taxon>Pseudomonadota</taxon>
        <taxon>Alphaproteobacteria</taxon>
        <taxon>Rhodobacterales</taxon>
        <taxon>Paracoccaceae</taxon>
        <taxon>Tritonibacter</taxon>
    </lineage>
</organism>
<dbReference type="Proteomes" id="UP000444174">
    <property type="component" value="Unassembled WGS sequence"/>
</dbReference>
<evidence type="ECO:0000313" key="1">
    <source>
        <dbReference type="EMBL" id="MQQ10904.1"/>
    </source>
</evidence>
<sequence length="62" mass="6678">ELTGSETFVHLDHHGETWVGLVHGIHNLEIGATLPVYLDPAHVYIFDENGALVAPASYALVA</sequence>
<dbReference type="InterPro" id="IPR008995">
    <property type="entry name" value="Mo/tungstate-bd_C_term_dom"/>
</dbReference>
<keyword evidence="2" id="KW-1185">Reference proteome</keyword>
<dbReference type="EMBL" id="WIBF01000052">
    <property type="protein sequence ID" value="MQQ10904.1"/>
    <property type="molecule type" value="Genomic_DNA"/>
</dbReference>
<keyword evidence="1" id="KW-0547">Nucleotide-binding</keyword>